<protein>
    <submittedName>
        <fullName evidence="1">Uncharacterized protein</fullName>
    </submittedName>
</protein>
<sequence length="70" mass="7814">MNENNSSERHNYEEIVALNAKLTNGSECQTVNENDGFECQTNECGSEHLKIVNGGSKHQTVNDDSERQTD</sequence>
<proteinExistence type="predicted"/>
<reference evidence="1 2" key="1">
    <citation type="journal article" date="2023" name="Hortic Res">
        <title>The complete reference genome for grapevine (Vitis vinifera L.) genetics and breeding.</title>
        <authorList>
            <person name="Shi X."/>
            <person name="Cao S."/>
            <person name="Wang X."/>
            <person name="Huang S."/>
            <person name="Wang Y."/>
            <person name="Liu Z."/>
            <person name="Liu W."/>
            <person name="Leng X."/>
            <person name="Peng Y."/>
            <person name="Wang N."/>
            <person name="Wang Y."/>
            <person name="Ma Z."/>
            <person name="Xu X."/>
            <person name="Zhang F."/>
            <person name="Xue H."/>
            <person name="Zhong H."/>
            <person name="Wang Y."/>
            <person name="Zhang K."/>
            <person name="Velt A."/>
            <person name="Avia K."/>
            <person name="Holtgrawe D."/>
            <person name="Grimplet J."/>
            <person name="Matus J.T."/>
            <person name="Ware D."/>
            <person name="Wu X."/>
            <person name="Wang H."/>
            <person name="Liu C."/>
            <person name="Fang Y."/>
            <person name="Rustenholz C."/>
            <person name="Cheng Z."/>
            <person name="Xiao H."/>
            <person name="Zhou Y."/>
        </authorList>
    </citation>
    <scope>NUCLEOTIDE SEQUENCE [LARGE SCALE GENOMIC DNA]</scope>
    <source>
        <strain evidence="2">cv. Pinot noir / PN40024</strain>
        <tissue evidence="1">Leaf</tissue>
    </source>
</reference>
<dbReference type="Proteomes" id="UP001227230">
    <property type="component" value="Chromosome 10"/>
</dbReference>
<keyword evidence="2" id="KW-1185">Reference proteome</keyword>
<accession>A0ABY9CPR4</accession>
<gene>
    <name evidence="1" type="ORF">VitviT2T_016055</name>
</gene>
<evidence type="ECO:0000313" key="2">
    <source>
        <dbReference type="Proteomes" id="UP001227230"/>
    </source>
</evidence>
<evidence type="ECO:0000313" key="1">
    <source>
        <dbReference type="EMBL" id="WJZ97452.1"/>
    </source>
</evidence>
<organism evidence="1 2">
    <name type="scientific">Vitis vinifera</name>
    <name type="common">Grape</name>
    <dbReference type="NCBI Taxonomy" id="29760"/>
    <lineage>
        <taxon>Eukaryota</taxon>
        <taxon>Viridiplantae</taxon>
        <taxon>Streptophyta</taxon>
        <taxon>Embryophyta</taxon>
        <taxon>Tracheophyta</taxon>
        <taxon>Spermatophyta</taxon>
        <taxon>Magnoliopsida</taxon>
        <taxon>eudicotyledons</taxon>
        <taxon>Gunneridae</taxon>
        <taxon>Pentapetalae</taxon>
        <taxon>rosids</taxon>
        <taxon>Vitales</taxon>
        <taxon>Vitaceae</taxon>
        <taxon>Viteae</taxon>
        <taxon>Vitis</taxon>
    </lineage>
</organism>
<dbReference type="EMBL" id="CP126657">
    <property type="protein sequence ID" value="WJZ97452.1"/>
    <property type="molecule type" value="Genomic_DNA"/>
</dbReference>
<name>A0ABY9CPR4_VITVI</name>